<feature type="region of interest" description="Disordered" evidence="7">
    <location>
        <begin position="77"/>
        <end position="305"/>
    </location>
</feature>
<feature type="compositionally biased region" description="Low complexity" evidence="7">
    <location>
        <begin position="154"/>
        <end position="164"/>
    </location>
</feature>
<evidence type="ECO:0000256" key="3">
    <source>
        <dbReference type="ARBA" id="ARBA00023015"/>
    </source>
</evidence>
<keyword evidence="4" id="KW-0804">Transcription</keyword>
<keyword evidence="3" id="KW-0805">Transcription regulation</keyword>
<feature type="compositionally biased region" description="Low complexity" evidence="7">
    <location>
        <begin position="171"/>
        <end position="183"/>
    </location>
</feature>
<feature type="compositionally biased region" description="Low complexity" evidence="7">
    <location>
        <begin position="111"/>
        <end position="128"/>
    </location>
</feature>
<dbReference type="SUPFAM" id="SSF47113">
    <property type="entry name" value="Histone-fold"/>
    <property type="match status" value="1"/>
</dbReference>
<dbReference type="AlphaFoldDB" id="A0A127ZBB5"/>
<organism evidence="9">
    <name type="scientific">Sporisorium scitamineum</name>
    <dbReference type="NCBI Taxonomy" id="49012"/>
    <lineage>
        <taxon>Eukaryota</taxon>
        <taxon>Fungi</taxon>
        <taxon>Dikarya</taxon>
        <taxon>Basidiomycota</taxon>
        <taxon>Ustilaginomycotina</taxon>
        <taxon>Ustilaginomycetes</taxon>
        <taxon>Ustilaginales</taxon>
        <taxon>Ustilaginaceae</taxon>
        <taxon>Sporisorium</taxon>
    </lineage>
</organism>
<feature type="domain" description="TAFII28-like protein" evidence="8">
    <location>
        <begin position="333"/>
        <end position="417"/>
    </location>
</feature>
<evidence type="ECO:0000313" key="9">
    <source>
        <dbReference type="EMBL" id="CDU22917.1"/>
    </source>
</evidence>
<comment type="subcellular location">
    <subcellularLocation>
        <location evidence="1">Nucleus</location>
    </subcellularLocation>
</comment>
<dbReference type="GO" id="GO:0016251">
    <property type="term" value="F:RNA polymerase II general transcription initiation factor activity"/>
    <property type="evidence" value="ECO:0007669"/>
    <property type="project" value="TreeGrafter"/>
</dbReference>
<accession>A0A127ZBB5</accession>
<evidence type="ECO:0000256" key="5">
    <source>
        <dbReference type="ARBA" id="ARBA00023242"/>
    </source>
</evidence>
<feature type="region of interest" description="Disordered" evidence="7">
    <location>
        <begin position="423"/>
        <end position="446"/>
    </location>
</feature>
<proteinExistence type="inferred from homology"/>
<evidence type="ECO:0000256" key="4">
    <source>
        <dbReference type="ARBA" id="ARBA00023163"/>
    </source>
</evidence>
<name>A0A127ZBB5_9BASI</name>
<dbReference type="OrthoDB" id="28335at2759"/>
<dbReference type="FunFam" id="1.10.20.10:FF:000061">
    <property type="entry name" value="TFIID subunit"/>
    <property type="match status" value="1"/>
</dbReference>
<feature type="region of interest" description="Disordered" evidence="7">
    <location>
        <begin position="1"/>
        <end position="25"/>
    </location>
</feature>
<evidence type="ECO:0000259" key="8">
    <source>
        <dbReference type="Pfam" id="PF04719"/>
    </source>
</evidence>
<dbReference type="GO" id="GO:0051123">
    <property type="term" value="P:RNA polymerase II preinitiation complex assembly"/>
    <property type="evidence" value="ECO:0007669"/>
    <property type="project" value="InterPro"/>
</dbReference>
<evidence type="ECO:0000256" key="1">
    <source>
        <dbReference type="ARBA" id="ARBA00004123"/>
    </source>
</evidence>
<dbReference type="GO" id="GO:0046982">
    <property type="term" value="F:protein heterodimerization activity"/>
    <property type="evidence" value="ECO:0007669"/>
    <property type="project" value="InterPro"/>
</dbReference>
<reference evidence="9" key="1">
    <citation type="submission" date="2014-06" db="EMBL/GenBank/DDBJ databases">
        <authorList>
            <person name="Ju J."/>
            <person name="Zhang J."/>
        </authorList>
    </citation>
    <scope>NUCLEOTIDE SEQUENCE</scope>
    <source>
        <strain evidence="9">SscI8</strain>
    </source>
</reference>
<evidence type="ECO:0000256" key="7">
    <source>
        <dbReference type="SAM" id="MobiDB-lite"/>
    </source>
</evidence>
<feature type="compositionally biased region" description="Acidic residues" evidence="7">
    <location>
        <begin position="292"/>
        <end position="305"/>
    </location>
</feature>
<dbReference type="PANTHER" id="PTHR13218:SF8">
    <property type="entry name" value="TRANSCRIPTION INITIATION FACTOR TFIID SUBUNIT 11"/>
    <property type="match status" value="1"/>
</dbReference>
<dbReference type="InterPro" id="IPR045127">
    <property type="entry name" value="TAF11-like"/>
</dbReference>
<keyword evidence="5" id="KW-0539">Nucleus</keyword>
<dbReference type="GO" id="GO:0005669">
    <property type="term" value="C:transcription factor TFIID complex"/>
    <property type="evidence" value="ECO:0007669"/>
    <property type="project" value="InterPro"/>
</dbReference>
<feature type="compositionally biased region" description="Low complexity" evidence="7">
    <location>
        <begin position="202"/>
        <end position="220"/>
    </location>
</feature>
<protein>
    <recommendedName>
        <fullName evidence="6">Transcription initiation factor TFIID subunit 11</fullName>
    </recommendedName>
</protein>
<dbReference type="Gene3D" id="1.10.20.10">
    <property type="entry name" value="Histone, subunit A"/>
    <property type="match status" value="1"/>
</dbReference>
<evidence type="ECO:0000256" key="6">
    <source>
        <dbReference type="ARBA" id="ARBA00072882"/>
    </source>
</evidence>
<dbReference type="EMBL" id="LK056662">
    <property type="protein sequence ID" value="CDU22917.1"/>
    <property type="molecule type" value="Genomic_DNA"/>
</dbReference>
<dbReference type="PANTHER" id="PTHR13218">
    <property type="entry name" value="TRANSCRIPTION INITIATION FACTOR TFIID SUBUNIT 11-RELATED"/>
    <property type="match status" value="1"/>
</dbReference>
<feature type="compositionally biased region" description="Basic and acidic residues" evidence="7">
    <location>
        <begin position="192"/>
        <end position="201"/>
    </location>
</feature>
<dbReference type="Pfam" id="PF04719">
    <property type="entry name" value="TAFII28"/>
    <property type="match status" value="1"/>
</dbReference>
<dbReference type="InterPro" id="IPR006809">
    <property type="entry name" value="TAFII28_dom"/>
</dbReference>
<comment type="similarity">
    <text evidence="2">Belongs to the TAF11 family.</text>
</comment>
<dbReference type="CDD" id="cd08048">
    <property type="entry name" value="HFD_TAF11"/>
    <property type="match status" value="1"/>
</dbReference>
<feature type="compositionally biased region" description="Low complexity" evidence="7">
    <location>
        <begin position="245"/>
        <end position="256"/>
    </location>
</feature>
<evidence type="ECO:0000256" key="2">
    <source>
        <dbReference type="ARBA" id="ARBA00009788"/>
    </source>
</evidence>
<sequence>MSSSQAPGGGNMQGSNFPNMSGEGVIPASFFDMPIEFGGGDGHMDFGSLPGFPATDVAMSTGPDFDALTAQIAASMPPLPAAPYPTATETSQPYPAAPSIKMELDDPSNVATSSSTPAAASTPQPSAPKAKKPAKPKAEGAEAKPKKPKKKPATDAATPVAAGPSTPAAQSSKDTAASPAPASKPKKASKKKPADKDKSKEPAPSATASPAPFATPASPSKDSKPKPKKAAGSKAGGKAARKARTSTARSASRMSSIGRDAATPAASRIGSQRPHDQANDDEEPEPTPAAPQEEEEAEDEEAGADDGVEELGKDHFSTQEAIYAAQQRNMGLLSMVMDEDQLDRHMASRRGALNKTSVRKLVNHVLSQSVSQHVAMVVSGVAKIFVGEIIEKAREIQSTRGEQGPLRPNHLREAHRQYYLKRERPGYYPPGTNTGFPGVGKRRRMF</sequence>
<gene>
    <name evidence="9" type="ORF">SPSC_01547</name>
</gene>
<feature type="compositionally biased region" description="Basic and acidic residues" evidence="7">
    <location>
        <begin position="136"/>
        <end position="145"/>
    </location>
</feature>
<dbReference type="InterPro" id="IPR009072">
    <property type="entry name" value="Histone-fold"/>
</dbReference>